<dbReference type="AlphaFoldDB" id="A0A7Z0TWV7"/>
<sequence>MHFMPAPGESASGFLIHLSRSFSAELAPLLSALLSDPQAVASAVYSPMLAGPISDLVGASVRELLPMFAAPHSKANYLRIGEFVLRYGQINQSTRRVAPETFADDIGAGRRPYHRLSWSIAALRIDPDTSHRLIDTCDRCGRRLRWMNTFDVSQCGECTRRLWLCKGDSAAPDAYDVFVGELFNSTINVRKAARNQLPRRIRAWIEGDILDLIEVIGAVICLANQGVELPPNRSEGIEIVLAGESAIRRCLRRPLGQAMCSKDRLAPALASSKVFARLRRAPSRLVSEYLMSLVI</sequence>
<reference evidence="2 3" key="1">
    <citation type="journal article" date="2017" name="Syst. Appl. Microbiol.">
        <title>Soybeans inoculated with root zone soils of Canadian native legumes harbour diverse and novel Bradyrhizobium spp. that possess agricultural potential.</title>
        <authorList>
            <person name="Bromfield E.S.P."/>
            <person name="Cloutier S."/>
            <person name="Tambong J.T."/>
            <person name="Tran Thi T.V."/>
        </authorList>
    </citation>
    <scope>NUCLEOTIDE SEQUENCE [LARGE SCALE GENOMIC DNA]</scope>
    <source>
        <strain evidence="2 3">323S2</strain>
    </source>
</reference>
<name>A0A7Z0TWV7_9BRAD</name>
<reference evidence="2 3" key="3">
    <citation type="journal article" date="2022" name="Int. J. Syst. Evol. Microbiol.">
        <title>Strains of Bradyrhizobium barranii sp. nov. associated with legumes native to Canada are symbionts of soybeans and belong to different subspecies (subsp. barranii subsp. nov. and subsp. apii subsp. nov.) and symbiovars (sv. glycinearum and sv. septentrionale).</title>
        <authorList>
            <person name="Bromfield E.S.P."/>
            <person name="Cloutier S."/>
            <person name="Wasai-Hara S."/>
            <person name="Minamisawa K."/>
        </authorList>
    </citation>
    <scope>NUCLEOTIDE SEQUENCE [LARGE SCALE GENOMIC DNA]</scope>
    <source>
        <strain evidence="2 3">323S2</strain>
    </source>
</reference>
<reference evidence="1" key="2">
    <citation type="submission" date="2020-06" db="EMBL/GenBank/DDBJ databases">
        <title>Whole Genome Sequence of Bradyrhizobium sp. Strain 323S2.</title>
        <authorList>
            <person name="Bromfield E.S.P."/>
        </authorList>
    </citation>
    <scope>NUCLEOTIDE SEQUENCE [LARGE SCALE GENOMIC DNA]</scope>
    <source>
        <strain evidence="1">323S2</strain>
    </source>
</reference>
<proteinExistence type="predicted"/>
<evidence type="ECO:0008006" key="4">
    <source>
        <dbReference type="Google" id="ProtNLM"/>
    </source>
</evidence>
<evidence type="ECO:0000313" key="1">
    <source>
        <dbReference type="EMBL" id="NYY95075.1"/>
    </source>
</evidence>
<evidence type="ECO:0000313" key="2">
    <source>
        <dbReference type="EMBL" id="UGX98105.1"/>
    </source>
</evidence>
<organism evidence="1">
    <name type="scientific">Bradyrhizobium barranii subsp. barranii</name>
    <dbReference type="NCBI Taxonomy" id="2823807"/>
    <lineage>
        <taxon>Bacteria</taxon>
        <taxon>Pseudomonadati</taxon>
        <taxon>Pseudomonadota</taxon>
        <taxon>Alphaproteobacteria</taxon>
        <taxon>Hyphomicrobiales</taxon>
        <taxon>Nitrobacteraceae</taxon>
        <taxon>Bradyrhizobium</taxon>
        <taxon>Bradyrhizobium barranii</taxon>
    </lineage>
</organism>
<dbReference type="EMBL" id="JACBFH010000001">
    <property type="protein sequence ID" value="NYY95075.1"/>
    <property type="molecule type" value="Genomic_DNA"/>
</dbReference>
<gene>
    <name evidence="2" type="ORF">G6321_00024460</name>
    <name evidence="1" type="ORF">G6321_43745</name>
</gene>
<dbReference type="EMBL" id="CP088280">
    <property type="protein sequence ID" value="UGX98105.1"/>
    <property type="molecule type" value="Genomic_DNA"/>
</dbReference>
<dbReference type="RefSeq" id="WP_166341675.1">
    <property type="nucleotide sequence ID" value="NZ_CP088280.1"/>
</dbReference>
<dbReference type="Proteomes" id="UP000564836">
    <property type="component" value="Chromosome"/>
</dbReference>
<protein>
    <recommendedName>
        <fullName evidence="4">TniQ protein</fullName>
    </recommendedName>
</protein>
<accession>A0A7Z0TWV7</accession>
<evidence type="ECO:0000313" key="3">
    <source>
        <dbReference type="Proteomes" id="UP000564836"/>
    </source>
</evidence>